<evidence type="ECO:0000256" key="5">
    <source>
        <dbReference type="ARBA" id="ARBA00023204"/>
    </source>
</evidence>
<keyword evidence="2 6" id="KW-0255">Endonuclease</keyword>
<evidence type="ECO:0000256" key="1">
    <source>
        <dbReference type="ARBA" id="ARBA00022722"/>
    </source>
</evidence>
<evidence type="ECO:0000256" key="6">
    <source>
        <dbReference type="PIRNR" id="PIRNR018267"/>
    </source>
</evidence>
<evidence type="ECO:0000313" key="9">
    <source>
        <dbReference type="Proteomes" id="UP001325680"/>
    </source>
</evidence>
<keyword evidence="3 6" id="KW-0227">DNA damage</keyword>
<protein>
    <recommendedName>
        <fullName evidence="6">Very short patch repair endonuclease</fullName>
        <ecNumber evidence="6">3.1.-.-</ecNumber>
    </recommendedName>
</protein>
<feature type="compositionally biased region" description="Basic and acidic residues" evidence="7">
    <location>
        <begin position="1"/>
        <end position="12"/>
    </location>
</feature>
<dbReference type="PIRSF" id="PIRSF018267">
    <property type="entry name" value="VSR_endonuc"/>
    <property type="match status" value="1"/>
</dbReference>
<sequence>MSEKKYIRDKRSPHPSSEGASHIMSSIKAKNTKPELIVRKLLWQKGYKGYRLHPTIPGKPDIVFLKKKVAVFVNGCYWHRCPHCNLPMPRSNTEFWAEKFHKNVARDNKKREELEQANWKVLVLWECEIKKQPEIEVEKIIALLETY</sequence>
<comment type="similarity">
    <text evidence="6">Belongs to the vsr family.</text>
</comment>
<name>A0ABZ0WA86_9BACT</name>
<accession>A0ABZ0WA86</accession>
<keyword evidence="4 6" id="KW-0378">Hydrolase</keyword>
<dbReference type="Gene3D" id="3.40.960.10">
    <property type="entry name" value="VSR Endonuclease"/>
    <property type="match status" value="1"/>
</dbReference>
<dbReference type="Proteomes" id="UP001325680">
    <property type="component" value="Chromosome"/>
</dbReference>
<gene>
    <name evidence="8" type="ORF">U0035_02720</name>
</gene>
<dbReference type="GO" id="GO:0004519">
    <property type="term" value="F:endonuclease activity"/>
    <property type="evidence" value="ECO:0007669"/>
    <property type="project" value="UniProtKB-KW"/>
</dbReference>
<dbReference type="InterPro" id="IPR011335">
    <property type="entry name" value="Restrct_endonuc-II-like"/>
</dbReference>
<dbReference type="EMBL" id="CP139960">
    <property type="protein sequence ID" value="WQD39060.1"/>
    <property type="molecule type" value="Genomic_DNA"/>
</dbReference>
<keyword evidence="5 6" id="KW-0234">DNA repair</keyword>
<keyword evidence="1 6" id="KW-0540">Nuclease</keyword>
<evidence type="ECO:0000256" key="4">
    <source>
        <dbReference type="ARBA" id="ARBA00022801"/>
    </source>
</evidence>
<keyword evidence="9" id="KW-1185">Reference proteome</keyword>
<dbReference type="SUPFAM" id="SSF52980">
    <property type="entry name" value="Restriction endonuclease-like"/>
    <property type="match status" value="1"/>
</dbReference>
<evidence type="ECO:0000256" key="7">
    <source>
        <dbReference type="SAM" id="MobiDB-lite"/>
    </source>
</evidence>
<organism evidence="8 9">
    <name type="scientific">Niabella yanshanensis</name>
    <dbReference type="NCBI Taxonomy" id="577386"/>
    <lineage>
        <taxon>Bacteria</taxon>
        <taxon>Pseudomonadati</taxon>
        <taxon>Bacteroidota</taxon>
        <taxon>Chitinophagia</taxon>
        <taxon>Chitinophagales</taxon>
        <taxon>Chitinophagaceae</taxon>
        <taxon>Niabella</taxon>
    </lineage>
</organism>
<dbReference type="Pfam" id="PF03852">
    <property type="entry name" value="Vsr"/>
    <property type="match status" value="1"/>
</dbReference>
<evidence type="ECO:0000256" key="3">
    <source>
        <dbReference type="ARBA" id="ARBA00022763"/>
    </source>
</evidence>
<dbReference type="EC" id="3.1.-.-" evidence="6"/>
<dbReference type="CDD" id="cd00221">
    <property type="entry name" value="Vsr"/>
    <property type="match status" value="1"/>
</dbReference>
<reference evidence="8 9" key="1">
    <citation type="submission" date="2023-12" db="EMBL/GenBank/DDBJ databases">
        <title>Genome sequencing and assembly of bacterial species from a model synthetic community.</title>
        <authorList>
            <person name="Hogle S.L."/>
        </authorList>
    </citation>
    <scope>NUCLEOTIDE SEQUENCE [LARGE SCALE GENOMIC DNA]</scope>
    <source>
        <strain evidence="8 9">HAMBI_3031</strain>
    </source>
</reference>
<dbReference type="NCBIfam" id="TIGR00632">
    <property type="entry name" value="vsr"/>
    <property type="match status" value="1"/>
</dbReference>
<evidence type="ECO:0000313" key="8">
    <source>
        <dbReference type="EMBL" id="WQD39060.1"/>
    </source>
</evidence>
<evidence type="ECO:0000256" key="2">
    <source>
        <dbReference type="ARBA" id="ARBA00022759"/>
    </source>
</evidence>
<feature type="region of interest" description="Disordered" evidence="7">
    <location>
        <begin position="1"/>
        <end position="25"/>
    </location>
</feature>
<dbReference type="RefSeq" id="WP_114793114.1">
    <property type="nucleotide sequence ID" value="NZ_CP139960.1"/>
</dbReference>
<dbReference type="InterPro" id="IPR004603">
    <property type="entry name" value="DNA_mismatch_endonuc_vsr"/>
</dbReference>
<comment type="function">
    <text evidence="6">May nick specific sequences that contain T:G mispairs resulting from m5C-deamination.</text>
</comment>
<proteinExistence type="inferred from homology"/>